<dbReference type="InterPro" id="IPR006143">
    <property type="entry name" value="RND_pump_MFP"/>
</dbReference>
<evidence type="ECO:0000313" key="12">
    <source>
        <dbReference type="Proteomes" id="UP000248887"/>
    </source>
</evidence>
<evidence type="ECO:0000256" key="3">
    <source>
        <dbReference type="ARBA" id="ARBA00022448"/>
    </source>
</evidence>
<keyword evidence="3" id="KW-0813">Transport</keyword>
<comment type="caution">
    <text evidence="11">The sequence shown here is derived from an EMBL/GenBank/DDBJ whole genome shotgun (WGS) entry which is preliminary data.</text>
</comment>
<comment type="subcellular location">
    <subcellularLocation>
        <location evidence="1">Cell membrane</location>
    </subcellularLocation>
</comment>
<evidence type="ECO:0000259" key="9">
    <source>
        <dbReference type="Pfam" id="PF25944"/>
    </source>
</evidence>
<accession>A0A2W5QPL2</accession>
<gene>
    <name evidence="11" type="ORF">DI549_21425</name>
</gene>
<dbReference type="NCBIfam" id="TIGR01730">
    <property type="entry name" value="RND_mfp"/>
    <property type="match status" value="1"/>
</dbReference>
<dbReference type="Pfam" id="PF25944">
    <property type="entry name" value="Beta-barrel_RND"/>
    <property type="match status" value="1"/>
</dbReference>
<organism evidence="11 12">
    <name type="scientific">Ancylobacter novellus</name>
    <name type="common">Thiobacillus novellus</name>
    <dbReference type="NCBI Taxonomy" id="921"/>
    <lineage>
        <taxon>Bacteria</taxon>
        <taxon>Pseudomonadati</taxon>
        <taxon>Pseudomonadota</taxon>
        <taxon>Alphaproteobacteria</taxon>
        <taxon>Hyphomicrobiales</taxon>
        <taxon>Xanthobacteraceae</taxon>
        <taxon>Ancylobacter</taxon>
    </lineage>
</organism>
<dbReference type="PANTHER" id="PTHR30469:SF12">
    <property type="entry name" value="MULTIDRUG RESISTANCE PROTEIN MDTA"/>
    <property type="match status" value="1"/>
</dbReference>
<dbReference type="EMBL" id="QFQD01000109">
    <property type="protein sequence ID" value="PZQ78966.1"/>
    <property type="molecule type" value="Genomic_DNA"/>
</dbReference>
<evidence type="ECO:0000256" key="2">
    <source>
        <dbReference type="ARBA" id="ARBA00009477"/>
    </source>
</evidence>
<comment type="similarity">
    <text evidence="2">Belongs to the membrane fusion protein (MFP) (TC 8.A.1) family.</text>
</comment>
<proteinExistence type="inferred from homology"/>
<dbReference type="GO" id="GO:0030313">
    <property type="term" value="C:cell envelope"/>
    <property type="evidence" value="ECO:0007669"/>
    <property type="project" value="UniProtKB-SubCell"/>
</dbReference>
<evidence type="ECO:0000259" key="7">
    <source>
        <dbReference type="Pfam" id="PF25876"/>
    </source>
</evidence>
<dbReference type="InterPro" id="IPR058624">
    <property type="entry name" value="MdtA-like_HH"/>
</dbReference>
<dbReference type="GO" id="GO:0015562">
    <property type="term" value="F:efflux transmembrane transporter activity"/>
    <property type="evidence" value="ECO:0007669"/>
    <property type="project" value="TreeGrafter"/>
</dbReference>
<dbReference type="AlphaFoldDB" id="A0A2W5QPL2"/>
<dbReference type="GO" id="GO:1990281">
    <property type="term" value="C:efflux pump complex"/>
    <property type="evidence" value="ECO:0007669"/>
    <property type="project" value="TreeGrafter"/>
</dbReference>
<keyword evidence="6" id="KW-0472">Membrane</keyword>
<sequence length="379" mass="39484">MVLLLACGGGLYAWSSRASTPRTAEEAPARAAVPVNVATVARRDLSVVLNGIGMVQASQTVNIHARVDGTLQSVNFHEGQNVKAGDVLAQLDPKLAQANLDQVRAAKVKDEAQLRGAEADLARYMTLVQKDYASRQAVDQQQATVDQLKASITADTAAVETAQTNLDYTTVTAPVDGRMGMRQVDAGNLVHTSDATPIAVLTTLKPVSVVFSLPEKDIDAVQAAQARGPVAAVATREDGTVLGTGTLTVVDNQIDAATATLKLKASFPNEDERLWPGAFVHVALAVDTVKDAVAVPVAAIERGPDGVFAWVVTAQNTAVARPIVTGHVAGGFAAVTDGLAPGDRVVVNGQYRLRPDAKVAIVEGTRANLAQDAPAPADK</sequence>
<keyword evidence="5" id="KW-0997">Cell inner membrane</keyword>
<evidence type="ECO:0000256" key="1">
    <source>
        <dbReference type="ARBA" id="ARBA00004236"/>
    </source>
</evidence>
<dbReference type="Pfam" id="PF25876">
    <property type="entry name" value="HH_MFP_RND"/>
    <property type="match status" value="1"/>
</dbReference>
<feature type="domain" description="Multidrug resistance protein MdtA-like C-terminal permuted SH3" evidence="10">
    <location>
        <begin position="291"/>
        <end position="349"/>
    </location>
</feature>
<keyword evidence="4" id="KW-1003">Cell membrane</keyword>
<dbReference type="Gene3D" id="2.40.30.170">
    <property type="match status" value="1"/>
</dbReference>
<evidence type="ECO:0000256" key="5">
    <source>
        <dbReference type="ARBA" id="ARBA00022519"/>
    </source>
</evidence>
<dbReference type="InterPro" id="IPR058625">
    <property type="entry name" value="MdtA-like_BSH"/>
</dbReference>
<reference evidence="11 12" key="1">
    <citation type="submission" date="2017-08" db="EMBL/GenBank/DDBJ databases">
        <title>Infants hospitalized years apart are colonized by the same room-sourced microbial strains.</title>
        <authorList>
            <person name="Brooks B."/>
            <person name="Olm M.R."/>
            <person name="Firek B.A."/>
            <person name="Baker R."/>
            <person name="Thomas B.C."/>
            <person name="Morowitz M.J."/>
            <person name="Banfield J.F."/>
        </authorList>
    </citation>
    <scope>NUCLEOTIDE SEQUENCE [LARGE SCALE GENOMIC DNA]</scope>
    <source>
        <strain evidence="11">S2_005_001_R2_27</strain>
    </source>
</reference>
<evidence type="ECO:0000313" key="11">
    <source>
        <dbReference type="EMBL" id="PZQ78966.1"/>
    </source>
</evidence>
<evidence type="ECO:0000256" key="6">
    <source>
        <dbReference type="ARBA" id="ARBA00023136"/>
    </source>
</evidence>
<feature type="domain" description="Multidrug resistance protein MdtA-like alpha-helical hairpin" evidence="7">
    <location>
        <begin position="100"/>
        <end position="169"/>
    </location>
</feature>
<evidence type="ECO:0000256" key="4">
    <source>
        <dbReference type="ARBA" id="ARBA00022475"/>
    </source>
</evidence>
<dbReference type="PANTHER" id="PTHR30469">
    <property type="entry name" value="MULTIDRUG RESISTANCE PROTEIN MDTA"/>
    <property type="match status" value="1"/>
</dbReference>
<dbReference type="Gene3D" id="2.40.50.100">
    <property type="match status" value="1"/>
</dbReference>
<dbReference type="Gene3D" id="1.10.287.470">
    <property type="entry name" value="Helix hairpin bin"/>
    <property type="match status" value="1"/>
</dbReference>
<dbReference type="Pfam" id="PF25967">
    <property type="entry name" value="RND-MFP_C"/>
    <property type="match status" value="1"/>
</dbReference>
<feature type="domain" description="Multidrug resistance protein MdtA-like beta-barrel" evidence="9">
    <location>
        <begin position="206"/>
        <end position="288"/>
    </location>
</feature>
<dbReference type="InterPro" id="IPR058627">
    <property type="entry name" value="MdtA-like_C"/>
</dbReference>
<evidence type="ECO:0000259" key="8">
    <source>
        <dbReference type="Pfam" id="PF25917"/>
    </source>
</evidence>
<evidence type="ECO:0000259" key="10">
    <source>
        <dbReference type="Pfam" id="PF25967"/>
    </source>
</evidence>
<dbReference type="Gene3D" id="2.40.420.20">
    <property type="match status" value="1"/>
</dbReference>
<feature type="domain" description="Multidrug resistance protein MdtA-like barrel-sandwich hybrid" evidence="8">
    <location>
        <begin position="60"/>
        <end position="201"/>
    </location>
</feature>
<name>A0A2W5QPL2_ANCNO</name>
<dbReference type="SUPFAM" id="SSF111369">
    <property type="entry name" value="HlyD-like secretion proteins"/>
    <property type="match status" value="1"/>
</dbReference>
<dbReference type="InterPro" id="IPR058626">
    <property type="entry name" value="MdtA-like_b-barrel"/>
</dbReference>
<protein>
    <submittedName>
        <fullName evidence="11">Efflux RND transporter periplasmic adaptor subunit</fullName>
    </submittedName>
</protein>
<dbReference type="FunFam" id="2.40.420.20:FF:000001">
    <property type="entry name" value="Efflux RND transporter periplasmic adaptor subunit"/>
    <property type="match status" value="1"/>
</dbReference>
<dbReference type="Pfam" id="PF25917">
    <property type="entry name" value="BSH_RND"/>
    <property type="match status" value="1"/>
</dbReference>
<dbReference type="Proteomes" id="UP000248887">
    <property type="component" value="Unassembled WGS sequence"/>
</dbReference>